<keyword evidence="4" id="KW-1185">Reference proteome</keyword>
<proteinExistence type="predicted"/>
<dbReference type="InterPro" id="IPR045584">
    <property type="entry name" value="Pilin-like"/>
</dbReference>
<reference evidence="3 4" key="1">
    <citation type="submission" date="2018-04" db="EMBL/GenBank/DDBJ databases">
        <title>Genomic Encyclopedia of Type Strains, Phase IV (KMG-IV): sequencing the most valuable type-strain genomes for metagenomic binning, comparative biology and taxonomic classification.</title>
        <authorList>
            <person name="Goeker M."/>
        </authorList>
    </citation>
    <scope>NUCLEOTIDE SEQUENCE [LARGE SCALE GENOMIC DNA]</scope>
    <source>
        <strain evidence="3 4">DSM 14823</strain>
    </source>
</reference>
<evidence type="ECO:0000313" key="4">
    <source>
        <dbReference type="Proteomes" id="UP000245959"/>
    </source>
</evidence>
<name>A0A2U1AGR6_9BACT</name>
<evidence type="ECO:0000313" key="3">
    <source>
        <dbReference type="EMBL" id="PVY35585.1"/>
    </source>
</evidence>
<dbReference type="RefSeq" id="WP_116885702.1">
    <property type="nucleotide sequence ID" value="NZ_CABMMC010000302.1"/>
</dbReference>
<dbReference type="NCBIfam" id="TIGR02532">
    <property type="entry name" value="IV_pilin_GFxxxE"/>
    <property type="match status" value="1"/>
</dbReference>
<dbReference type="AlphaFoldDB" id="A0A2U1AGR6"/>
<feature type="region of interest" description="Disordered" evidence="1">
    <location>
        <begin position="67"/>
        <end position="98"/>
    </location>
</feature>
<dbReference type="PANTHER" id="PTHR30093">
    <property type="entry name" value="GENERAL SECRETION PATHWAY PROTEIN G"/>
    <property type="match status" value="1"/>
</dbReference>
<accession>A0A2U1AGR6</accession>
<keyword evidence="2" id="KW-1133">Transmembrane helix</keyword>
<dbReference type="PANTHER" id="PTHR30093:SF2">
    <property type="entry name" value="TYPE II SECRETION SYSTEM PROTEIN H"/>
    <property type="match status" value="1"/>
</dbReference>
<protein>
    <submittedName>
        <fullName evidence="3">Prepilin-type N-terminal cleavage/methylation domain-containing protein/prepilin-type processing-associated H-X9-DG protein</fullName>
    </submittedName>
</protein>
<dbReference type="InterPro" id="IPR012902">
    <property type="entry name" value="N_methyl_site"/>
</dbReference>
<evidence type="ECO:0000256" key="1">
    <source>
        <dbReference type="SAM" id="MobiDB-lite"/>
    </source>
</evidence>
<organism evidence="3 4">
    <name type="scientific">Victivallis vadensis</name>
    <dbReference type="NCBI Taxonomy" id="172901"/>
    <lineage>
        <taxon>Bacteria</taxon>
        <taxon>Pseudomonadati</taxon>
        <taxon>Lentisphaerota</taxon>
        <taxon>Lentisphaeria</taxon>
        <taxon>Victivallales</taxon>
        <taxon>Victivallaceae</taxon>
        <taxon>Victivallis</taxon>
    </lineage>
</organism>
<dbReference type="GeneID" id="78296971"/>
<sequence length="385" mass="42820">MKRHFTLIELLVNITCKIYNQFPYAALRKREGFGGEKAATRAASLPVPANPNTSLISRKLSRLRQCSASGKSEQKREVAFPQKSGKTTSRYCGSSFPAGQPRLRQLTVPYPAPAPCRTQGVRGAADTPPAYRHLRPFTLIELLVVIAIIAVLASMLLPALNKARERAKMALCAANHKQVMAAQILYSNDYRNYMVWKASDGTPFSGVLTGGVWDFSTSAGQTFTRNPAFPEYLTFAARQTFQCPLSGSYLRKDYGNWNTNGFYIPLYEETTAYQKMKPLTGDFYVKGGGYFGGYALSRIKRPSELHLYADTSLQNTPYAAYYWRADYAGDSSSNGGGIWLGHNGRTQLSFVDGHTASLTLAQIQQLPMKPRQFISESYVRFTVLQ</sequence>
<keyword evidence="2" id="KW-0812">Transmembrane</keyword>
<dbReference type="Proteomes" id="UP000245959">
    <property type="component" value="Unassembled WGS sequence"/>
</dbReference>
<keyword evidence="2" id="KW-0472">Membrane</keyword>
<dbReference type="SUPFAM" id="SSF54523">
    <property type="entry name" value="Pili subunits"/>
    <property type="match status" value="1"/>
</dbReference>
<dbReference type="EMBL" id="QEKH01000041">
    <property type="protein sequence ID" value="PVY35585.1"/>
    <property type="molecule type" value="Genomic_DNA"/>
</dbReference>
<gene>
    <name evidence="3" type="ORF">C8D82_14120</name>
</gene>
<evidence type="ECO:0000256" key="2">
    <source>
        <dbReference type="SAM" id="Phobius"/>
    </source>
</evidence>
<dbReference type="Gene3D" id="3.30.700.10">
    <property type="entry name" value="Glycoprotein, Type 4 Pilin"/>
    <property type="match status" value="1"/>
</dbReference>
<comment type="caution">
    <text evidence="3">The sequence shown here is derived from an EMBL/GenBank/DDBJ whole genome shotgun (WGS) entry which is preliminary data.</text>
</comment>
<feature type="transmembrane region" description="Helical" evidence="2">
    <location>
        <begin position="137"/>
        <end position="160"/>
    </location>
</feature>